<comment type="subcellular location">
    <subcellularLocation>
        <location evidence="1">Cytoplasm</location>
    </subcellularLocation>
</comment>
<dbReference type="NCBIfam" id="TIGR03725">
    <property type="entry name" value="T6A_YeaZ"/>
    <property type="match status" value="1"/>
</dbReference>
<keyword evidence="9" id="KW-1185">Reference proteome</keyword>
<dbReference type="OrthoDB" id="9809995at2"/>
<accession>A0A1T2KY70</accession>
<dbReference type="EMBL" id="MPRJ01000003">
    <property type="protein sequence ID" value="OOZ37754.1"/>
    <property type="molecule type" value="Genomic_DNA"/>
</dbReference>
<proteinExistence type="inferred from homology"/>
<evidence type="ECO:0000256" key="4">
    <source>
        <dbReference type="ARBA" id="ARBA00022490"/>
    </source>
</evidence>
<dbReference type="CDD" id="cd24032">
    <property type="entry name" value="ASKHA_NBD_TsaB"/>
    <property type="match status" value="1"/>
</dbReference>
<dbReference type="AlphaFoldDB" id="A0A1T2KY70"/>
<reference evidence="8 9" key="1">
    <citation type="submission" date="2016-11" db="EMBL/GenBank/DDBJ databases">
        <title>Mixed transmission modes and dynamic genome evolution in an obligate animal-bacterial symbiosis.</title>
        <authorList>
            <person name="Russell S.L."/>
            <person name="Corbett-Detig R.B."/>
            <person name="Cavanaugh C.M."/>
        </authorList>
    </citation>
    <scope>NUCLEOTIDE SEQUENCE [LARGE SCALE GENOMIC DNA]</scope>
    <source>
        <strain evidence="8">Se-Cadez</strain>
    </source>
</reference>
<comment type="caution">
    <text evidence="8">The sequence shown here is derived from an EMBL/GenBank/DDBJ whole genome shotgun (WGS) entry which is preliminary data.</text>
</comment>
<dbReference type="InterPro" id="IPR000905">
    <property type="entry name" value="Gcp-like_dom"/>
</dbReference>
<comment type="similarity">
    <text evidence="2">Belongs to the KAE1 / TsaD family. TsaB subfamily.</text>
</comment>
<dbReference type="Pfam" id="PF00814">
    <property type="entry name" value="TsaD"/>
    <property type="match status" value="1"/>
</dbReference>
<dbReference type="RefSeq" id="WP_078485686.1">
    <property type="nucleotide sequence ID" value="NZ_MPRJ01000003.1"/>
</dbReference>
<dbReference type="InterPro" id="IPR043129">
    <property type="entry name" value="ATPase_NBD"/>
</dbReference>
<gene>
    <name evidence="8" type="ORF">BOW51_01085</name>
</gene>
<dbReference type="GO" id="GO:0016740">
    <property type="term" value="F:transferase activity"/>
    <property type="evidence" value="ECO:0007669"/>
    <property type="project" value="UniProtKB-KW"/>
</dbReference>
<evidence type="ECO:0000256" key="2">
    <source>
        <dbReference type="ARBA" id="ARBA00010493"/>
    </source>
</evidence>
<protein>
    <recommendedName>
        <fullName evidence="3">tRNA threonylcarbamoyladenosine biosynthesis protein TsaB</fullName>
    </recommendedName>
    <alternativeName>
        <fullName evidence="6">t(6)A37 threonylcarbamoyladenosine biosynthesis protein TsaB</fullName>
    </alternativeName>
</protein>
<organism evidence="8 9">
    <name type="scientific">Solemya velesiana gill symbiont</name>
    <dbReference type="NCBI Taxonomy" id="1918948"/>
    <lineage>
        <taxon>Bacteria</taxon>
        <taxon>Pseudomonadati</taxon>
        <taxon>Pseudomonadota</taxon>
        <taxon>Gammaproteobacteria</taxon>
        <taxon>sulfur-oxidizing symbionts</taxon>
    </lineage>
</organism>
<evidence type="ECO:0000256" key="3">
    <source>
        <dbReference type="ARBA" id="ARBA00019012"/>
    </source>
</evidence>
<name>A0A1T2KY70_9GAMM</name>
<dbReference type="Gene3D" id="3.30.420.40">
    <property type="match status" value="2"/>
</dbReference>
<sequence>MKLLAIETATEACSAALYIDGEVTTRYQVVPRKHTELILPMMDALMADADITLSQLDALAFGRGPGAFTGVRVATGVVQGVAFAVDLPVVPVSTLAALAQRHYREQGYRKLLPAFDARMGEVYWGGYEVGPQDLVQPCIPDQVGSPENVTLPQGGEWHGVGTGWGTYGDDLQARLGSSLITITSDLYCSAHDVASLGVMGFENGKAVGAEQALPIYLRDQVASKPKS</sequence>
<evidence type="ECO:0000256" key="5">
    <source>
        <dbReference type="ARBA" id="ARBA00022694"/>
    </source>
</evidence>
<evidence type="ECO:0000259" key="7">
    <source>
        <dbReference type="Pfam" id="PF00814"/>
    </source>
</evidence>
<dbReference type="InterPro" id="IPR022496">
    <property type="entry name" value="T6A_TsaB"/>
</dbReference>
<dbReference type="FunFam" id="3.30.420.40:FF:000097">
    <property type="entry name" value="tRNA threonylcarbamoyladenosine biosynthesis protein TsaB"/>
    <property type="match status" value="1"/>
</dbReference>
<dbReference type="Proteomes" id="UP000190896">
    <property type="component" value="Unassembled WGS sequence"/>
</dbReference>
<dbReference type="PANTHER" id="PTHR11735">
    <property type="entry name" value="TRNA N6-ADENOSINE THREONYLCARBAMOYLTRANSFERASE"/>
    <property type="match status" value="1"/>
</dbReference>
<dbReference type="PANTHER" id="PTHR11735:SF11">
    <property type="entry name" value="TRNA THREONYLCARBAMOYLADENOSINE BIOSYNTHESIS PROTEIN TSAB"/>
    <property type="match status" value="1"/>
</dbReference>
<dbReference type="GO" id="GO:0005829">
    <property type="term" value="C:cytosol"/>
    <property type="evidence" value="ECO:0007669"/>
    <property type="project" value="TreeGrafter"/>
</dbReference>
<evidence type="ECO:0000313" key="9">
    <source>
        <dbReference type="Proteomes" id="UP000190896"/>
    </source>
</evidence>
<keyword evidence="5" id="KW-0819">tRNA processing</keyword>
<keyword evidence="4" id="KW-0963">Cytoplasm</keyword>
<evidence type="ECO:0000256" key="6">
    <source>
        <dbReference type="ARBA" id="ARBA00032446"/>
    </source>
</evidence>
<evidence type="ECO:0000313" key="8">
    <source>
        <dbReference type="EMBL" id="OOZ37754.1"/>
    </source>
</evidence>
<dbReference type="GO" id="GO:0002949">
    <property type="term" value="P:tRNA threonylcarbamoyladenosine modification"/>
    <property type="evidence" value="ECO:0007669"/>
    <property type="project" value="InterPro"/>
</dbReference>
<feature type="domain" description="Gcp-like" evidence="7">
    <location>
        <begin position="29"/>
        <end position="150"/>
    </location>
</feature>
<keyword evidence="8" id="KW-0808">Transferase</keyword>
<dbReference type="SUPFAM" id="SSF53067">
    <property type="entry name" value="Actin-like ATPase domain"/>
    <property type="match status" value="2"/>
</dbReference>
<evidence type="ECO:0000256" key="1">
    <source>
        <dbReference type="ARBA" id="ARBA00004496"/>
    </source>
</evidence>